<dbReference type="EMBL" id="JBDIMF010000003">
    <property type="protein sequence ID" value="MEN2786542.1"/>
    <property type="molecule type" value="Genomic_DNA"/>
</dbReference>
<protein>
    <submittedName>
        <fullName evidence="5">Toll/interleukin-1 receptor domain-containing protein</fullName>
    </submittedName>
</protein>
<dbReference type="InterPro" id="IPR035897">
    <property type="entry name" value="Toll_tir_struct_dom_sf"/>
</dbReference>
<dbReference type="PANTHER" id="PTHR45641:SF19">
    <property type="entry name" value="NEPHROCYSTIN-3"/>
    <property type="match status" value="1"/>
</dbReference>
<dbReference type="Gene3D" id="1.25.40.10">
    <property type="entry name" value="Tetratricopeptide repeat domain"/>
    <property type="match status" value="2"/>
</dbReference>
<dbReference type="Proteomes" id="UP001404104">
    <property type="component" value="Unassembled WGS sequence"/>
</dbReference>
<keyword evidence="6" id="KW-1185">Reference proteome</keyword>
<keyword evidence="1" id="KW-0677">Repeat</keyword>
<name>A0ABU9XSR3_9SPHN</name>
<dbReference type="SUPFAM" id="SSF52200">
    <property type="entry name" value="Toll/Interleukin receptor TIR domain"/>
    <property type="match status" value="1"/>
</dbReference>
<dbReference type="RefSeq" id="WP_345864348.1">
    <property type="nucleotide sequence ID" value="NZ_JBDIMF010000003.1"/>
</dbReference>
<keyword evidence="5" id="KW-0675">Receptor</keyword>
<evidence type="ECO:0000256" key="3">
    <source>
        <dbReference type="SAM" id="Phobius"/>
    </source>
</evidence>
<evidence type="ECO:0000256" key="2">
    <source>
        <dbReference type="ARBA" id="ARBA00022803"/>
    </source>
</evidence>
<evidence type="ECO:0000313" key="5">
    <source>
        <dbReference type="EMBL" id="MEN2786542.1"/>
    </source>
</evidence>
<dbReference type="Pfam" id="PF13676">
    <property type="entry name" value="TIR_2"/>
    <property type="match status" value="1"/>
</dbReference>
<feature type="domain" description="TIR" evidence="4">
    <location>
        <begin position="22"/>
        <end position="176"/>
    </location>
</feature>
<keyword evidence="2" id="KW-0802">TPR repeat</keyword>
<proteinExistence type="predicted"/>
<dbReference type="PANTHER" id="PTHR45641">
    <property type="entry name" value="TETRATRICOPEPTIDE REPEAT PROTEIN (AFU_ORTHOLOGUE AFUA_6G03870)"/>
    <property type="match status" value="1"/>
</dbReference>
<gene>
    <name evidence="5" type="ORF">ABC969_08940</name>
</gene>
<accession>A0ABU9XSR3</accession>
<dbReference type="Gene3D" id="3.40.50.10140">
    <property type="entry name" value="Toll/interleukin-1 receptor homology (TIR) domain"/>
    <property type="match status" value="1"/>
</dbReference>
<keyword evidence="3" id="KW-0812">Transmembrane</keyword>
<feature type="transmembrane region" description="Helical" evidence="3">
    <location>
        <begin position="210"/>
        <end position="231"/>
    </location>
</feature>
<comment type="caution">
    <text evidence="5">The sequence shown here is derived from an EMBL/GenBank/DDBJ whole genome shotgun (WGS) entry which is preliminary data.</text>
</comment>
<evidence type="ECO:0000256" key="1">
    <source>
        <dbReference type="ARBA" id="ARBA00022737"/>
    </source>
</evidence>
<dbReference type="InterPro" id="IPR011990">
    <property type="entry name" value="TPR-like_helical_dom_sf"/>
</dbReference>
<dbReference type="SUPFAM" id="SSF48452">
    <property type="entry name" value="TPR-like"/>
    <property type="match status" value="2"/>
</dbReference>
<evidence type="ECO:0000313" key="6">
    <source>
        <dbReference type="Proteomes" id="UP001404104"/>
    </source>
</evidence>
<keyword evidence="3" id="KW-0472">Membrane</keyword>
<sequence>MLRTESWSSGEVCLPAGTPAPKEYSTFISYSHADQRCARWLHRALETYRVPKVLVGTHSPFGPVPARLPPAFRDRDELPAGGDLGEELRAALQHSRFQIVICSRLAARSKWVNEEILSFKRMHGETRTLALIVGGEPYAGDERECFPAALRFRLGQDGTLSDLPAEPIAADIRPGKDGRRLALLKLISGLLGVKLDALVRRDVARRQRRLAVIAATSMAISIITIGLAIYAESQRRLADAQRRLADKSLAFLVETFAIANPATENPRTITAITILDRASRRAKSELRDEPAATSRLLETTGEIYFNLGLPKESQRDLRASLRLTPMRGERRARLLLRLAALAFSRGDANVSAAWVDRAERAYDRNASYAPPLDALVAKSRGAIAYLTGRYAEAATLFGASATSYRNLKGDYREEIGQALMNQAQALGALKRFTEANALLGEAVRLYAAKLGTNNVLTATAVQNQALNDFESARFTRAEARIGRAVAIYDTVLEKDHPKVAAANLLLGRIRTARADSAGALSAFARARAIYAGLYGSRNPAVGDVDFYAAEAASIGGDADKALGMLNQTKEIYDRSYGPDDPDQVELLLARARIFARSGRQPESRRDCSAAEILQTKINPARSVQNALRQACAEMQTRPTSV</sequence>
<organism evidence="5 6">
    <name type="scientific">Sphingomonas qilianensis</name>
    <dbReference type="NCBI Taxonomy" id="1736690"/>
    <lineage>
        <taxon>Bacteria</taxon>
        <taxon>Pseudomonadati</taxon>
        <taxon>Pseudomonadota</taxon>
        <taxon>Alphaproteobacteria</taxon>
        <taxon>Sphingomonadales</taxon>
        <taxon>Sphingomonadaceae</taxon>
        <taxon>Sphingomonas</taxon>
    </lineage>
</organism>
<keyword evidence="3" id="KW-1133">Transmembrane helix</keyword>
<reference evidence="5 6" key="1">
    <citation type="submission" date="2024-05" db="EMBL/GenBank/DDBJ databases">
        <authorList>
            <person name="Liu Q."/>
            <person name="Xin Y.-H."/>
        </authorList>
    </citation>
    <scope>NUCLEOTIDE SEQUENCE [LARGE SCALE GENOMIC DNA]</scope>
    <source>
        <strain evidence="5 6">CGMCC 1.15349</strain>
    </source>
</reference>
<dbReference type="InterPro" id="IPR000157">
    <property type="entry name" value="TIR_dom"/>
</dbReference>
<evidence type="ECO:0000259" key="4">
    <source>
        <dbReference type="PROSITE" id="PS50104"/>
    </source>
</evidence>
<dbReference type="PROSITE" id="PS50104">
    <property type="entry name" value="TIR"/>
    <property type="match status" value="1"/>
</dbReference>